<dbReference type="KEGG" id="pbas:SMSP2_02573"/>
<keyword evidence="3" id="KW-0732">Signal</keyword>
<dbReference type="EMBL" id="CP019646">
    <property type="protein sequence ID" value="AQQ72192.1"/>
    <property type="molecule type" value="Genomic_DNA"/>
</dbReference>
<dbReference type="PROSITE" id="PS51257">
    <property type="entry name" value="PROKAR_LIPOPROTEIN"/>
    <property type="match status" value="1"/>
</dbReference>
<dbReference type="AlphaFoldDB" id="A0A1Q2MIV1"/>
<gene>
    <name evidence="4" type="ORF">SMSP2_02573</name>
</gene>
<feature type="coiled-coil region" evidence="1">
    <location>
        <begin position="319"/>
        <end position="346"/>
    </location>
</feature>
<feature type="chain" id="PRO_5013292554" evidence="3">
    <location>
        <begin position="22"/>
        <end position="435"/>
    </location>
</feature>
<name>A0A1Q2MIV1_9BACT</name>
<evidence type="ECO:0000313" key="4">
    <source>
        <dbReference type="EMBL" id="AQQ72192.1"/>
    </source>
</evidence>
<feature type="compositionally biased region" description="Basic and acidic residues" evidence="2">
    <location>
        <begin position="180"/>
        <end position="191"/>
    </location>
</feature>
<dbReference type="STRING" id="1851148.SMSP2_02573"/>
<protein>
    <submittedName>
        <fullName evidence="4">SH3 domain protein</fullName>
    </submittedName>
</protein>
<evidence type="ECO:0000256" key="1">
    <source>
        <dbReference type="SAM" id="Coils"/>
    </source>
</evidence>
<keyword evidence="1" id="KW-0175">Coiled coil</keyword>
<dbReference type="Proteomes" id="UP000188181">
    <property type="component" value="Chromosome"/>
</dbReference>
<feature type="region of interest" description="Disordered" evidence="2">
    <location>
        <begin position="172"/>
        <end position="255"/>
    </location>
</feature>
<feature type="signal peptide" evidence="3">
    <location>
        <begin position="1"/>
        <end position="21"/>
    </location>
</feature>
<dbReference type="OrthoDB" id="281638at2"/>
<dbReference type="RefSeq" id="WP_146684409.1">
    <property type="nucleotide sequence ID" value="NZ_CP019646.1"/>
</dbReference>
<evidence type="ECO:0000256" key="2">
    <source>
        <dbReference type="SAM" id="MobiDB-lite"/>
    </source>
</evidence>
<evidence type="ECO:0000313" key="5">
    <source>
        <dbReference type="Proteomes" id="UP000188181"/>
    </source>
</evidence>
<keyword evidence="5" id="KW-1185">Reference proteome</keyword>
<evidence type="ECO:0000256" key="3">
    <source>
        <dbReference type="SAM" id="SignalP"/>
    </source>
</evidence>
<organism evidence="4 5">
    <name type="scientific">Limihaloglobus sulfuriphilus</name>
    <dbReference type="NCBI Taxonomy" id="1851148"/>
    <lineage>
        <taxon>Bacteria</taxon>
        <taxon>Pseudomonadati</taxon>
        <taxon>Planctomycetota</taxon>
        <taxon>Phycisphaerae</taxon>
        <taxon>Sedimentisphaerales</taxon>
        <taxon>Sedimentisphaeraceae</taxon>
        <taxon>Limihaloglobus</taxon>
    </lineage>
</organism>
<feature type="compositionally biased region" description="Acidic residues" evidence="2">
    <location>
        <begin position="222"/>
        <end position="231"/>
    </location>
</feature>
<sequence precursor="true">MRFIKTLILIALVVSCADLFAASQEEMADKELGEIQGSKVYIRSGAGLNFYRCAIISEPAKVVIAGEEMGWSKIYPPEGLFSWVSRNYVDVSDIDPSKGIINRDNTRVWTGSEFVPAIHCSTNQVNLNKGDEVKFYDDNSAEDDYYKIVPPEGAFVWVNSAYIKNLGPLSQYTPQTAEPKPAEKPAQPKEQAEDEAETEMKDTETAEEPAGEEQDSRKDNGEAEPLEDAETSDAQVEAEKPAQDTQPAPKVEIKETETAKMIKKCLEIGKQLDRELSKEQVDLSILPTMKEELTTIVNHPESGKAGKYAGYLLNKINSVELARTAMKQVEQQDKELAEKRARIRANLDDKLSKVDLIANHTLSGKFYQSAVYPERWLIKDRNNKVIAYGIPAKKEMIPELKQFIGRDVALAGDARPDAHNSLPLITFTKITPLED</sequence>
<reference evidence="5" key="1">
    <citation type="submission" date="2017-02" db="EMBL/GenBank/DDBJ databases">
        <title>Comparative genomics and description of representatives of a novel lineage of planctomycetes thriving in anoxic sediments.</title>
        <authorList>
            <person name="Spring S."/>
            <person name="Bunk B."/>
            <person name="Sproer C."/>
        </authorList>
    </citation>
    <scope>NUCLEOTIDE SEQUENCE [LARGE SCALE GENOMIC DNA]</scope>
    <source>
        <strain evidence="5">SM-Chi-D1</strain>
    </source>
</reference>
<accession>A0A1Q2MIV1</accession>
<proteinExistence type="predicted"/>